<feature type="region of interest" description="Disordered" evidence="1">
    <location>
        <begin position="20"/>
        <end position="95"/>
    </location>
</feature>
<proteinExistence type="predicted"/>
<organism evidence="2 3">
    <name type="scientific">Ceratotherium simum simum</name>
    <name type="common">Southern white rhinoceros</name>
    <dbReference type="NCBI Taxonomy" id="73337"/>
    <lineage>
        <taxon>Eukaryota</taxon>
        <taxon>Metazoa</taxon>
        <taxon>Chordata</taxon>
        <taxon>Craniata</taxon>
        <taxon>Vertebrata</taxon>
        <taxon>Euteleostomi</taxon>
        <taxon>Mammalia</taxon>
        <taxon>Eutheria</taxon>
        <taxon>Laurasiatheria</taxon>
        <taxon>Perissodactyla</taxon>
        <taxon>Rhinocerotidae</taxon>
        <taxon>Ceratotherium</taxon>
    </lineage>
</organism>
<protein>
    <submittedName>
        <fullName evidence="3">Translation initiation factor IF-2-like</fullName>
    </submittedName>
</protein>
<evidence type="ECO:0000313" key="2">
    <source>
        <dbReference type="Proteomes" id="UP000694910"/>
    </source>
</evidence>
<evidence type="ECO:0000313" key="3">
    <source>
        <dbReference type="RefSeq" id="XP_014652017.1"/>
    </source>
</evidence>
<name>A0ABM1DJN6_CERSS</name>
<keyword evidence="2" id="KW-1185">Reference proteome</keyword>
<gene>
    <name evidence="3" type="primary">LOC106803804</name>
</gene>
<reference evidence="3" key="1">
    <citation type="submission" date="2025-08" db="UniProtKB">
        <authorList>
            <consortium name="RefSeq"/>
        </authorList>
    </citation>
    <scope>IDENTIFICATION</scope>
</reference>
<dbReference type="RefSeq" id="XP_014652017.1">
    <property type="nucleotide sequence ID" value="XM_014796531.1"/>
</dbReference>
<sequence>MERAACPFRNAFSDRVLESKAPGAPLDCGLPDCGPRADPRAPRGDPAGAPHRAPEPLPRPGAPFLPASPHSEERRTLGVRPEPASSALAAPGQPRDSARWMLCVAGAKLKVEFLESCV</sequence>
<evidence type="ECO:0000256" key="1">
    <source>
        <dbReference type="SAM" id="MobiDB-lite"/>
    </source>
</evidence>
<dbReference type="Proteomes" id="UP000694910">
    <property type="component" value="Unplaced"/>
</dbReference>
<dbReference type="GeneID" id="106803804"/>
<accession>A0ABM1DJN6</accession>